<reference evidence="2" key="1">
    <citation type="journal article" date="2019" name="Int. J. Syst. Evol. Microbiol.">
        <title>The Global Catalogue of Microorganisms (GCM) 10K type strain sequencing project: providing services to taxonomists for standard genome sequencing and annotation.</title>
        <authorList>
            <consortium name="The Broad Institute Genomics Platform"/>
            <consortium name="The Broad Institute Genome Sequencing Center for Infectious Disease"/>
            <person name="Wu L."/>
            <person name="Ma J."/>
        </authorList>
    </citation>
    <scope>NUCLEOTIDE SEQUENCE [LARGE SCALE GENOMIC DNA]</scope>
    <source>
        <strain evidence="2">JCM 17593</strain>
    </source>
</reference>
<keyword evidence="2" id="KW-1185">Reference proteome</keyword>
<accession>A0ABP8AV47</accession>
<dbReference type="Proteomes" id="UP001500213">
    <property type="component" value="Unassembled WGS sequence"/>
</dbReference>
<dbReference type="EMBL" id="BAABBX010000015">
    <property type="protein sequence ID" value="GAA4191318.1"/>
    <property type="molecule type" value="Genomic_DNA"/>
</dbReference>
<dbReference type="RefSeq" id="WP_344776782.1">
    <property type="nucleotide sequence ID" value="NZ_BAABBX010000015.1"/>
</dbReference>
<organism evidence="1 2">
    <name type="scientific">Gryllotalpicola kribbensis</name>
    <dbReference type="NCBI Taxonomy" id="993084"/>
    <lineage>
        <taxon>Bacteria</taxon>
        <taxon>Bacillati</taxon>
        <taxon>Actinomycetota</taxon>
        <taxon>Actinomycetes</taxon>
        <taxon>Micrococcales</taxon>
        <taxon>Microbacteriaceae</taxon>
        <taxon>Gryllotalpicola</taxon>
    </lineage>
</organism>
<comment type="caution">
    <text evidence="1">The sequence shown here is derived from an EMBL/GenBank/DDBJ whole genome shotgun (WGS) entry which is preliminary data.</text>
</comment>
<evidence type="ECO:0000313" key="1">
    <source>
        <dbReference type="EMBL" id="GAA4191318.1"/>
    </source>
</evidence>
<evidence type="ECO:0000313" key="2">
    <source>
        <dbReference type="Proteomes" id="UP001500213"/>
    </source>
</evidence>
<proteinExistence type="predicted"/>
<gene>
    <name evidence="1" type="ORF">GCM10022288_21920</name>
</gene>
<sequence>MTTRFRSTSFVTVSAGSLAGFGKAINRFGPREHAGLTFGYTSVIRQTTGPERGKNKVLIDALGESGDEEQAHTAALDTVVRALKHVGADLDQAVVQTVSVSSRSSAEPSERDVDGRLVVDGL</sequence>
<protein>
    <submittedName>
        <fullName evidence="1">Uncharacterized protein</fullName>
    </submittedName>
</protein>
<name>A0ABP8AV47_9MICO</name>